<dbReference type="RefSeq" id="WP_200267017.1">
    <property type="nucleotide sequence ID" value="NZ_JAENIJ010000002.1"/>
</dbReference>
<reference evidence="2" key="1">
    <citation type="submission" date="2021-01" db="EMBL/GenBank/DDBJ databases">
        <title>Modified the classification status of verrucomicrobia.</title>
        <authorList>
            <person name="Feng X."/>
        </authorList>
    </citation>
    <scope>NUCLEOTIDE SEQUENCE</scope>
    <source>
        <strain evidence="2">KCTC 22041</strain>
    </source>
</reference>
<dbReference type="AlphaFoldDB" id="A0A934VV34"/>
<evidence type="ECO:0000256" key="1">
    <source>
        <dbReference type="SAM" id="Coils"/>
    </source>
</evidence>
<evidence type="ECO:0000313" key="3">
    <source>
        <dbReference type="Proteomes" id="UP000603141"/>
    </source>
</evidence>
<organism evidence="2 3">
    <name type="scientific">Luteolibacter pohnpeiensis</name>
    <dbReference type="NCBI Taxonomy" id="454153"/>
    <lineage>
        <taxon>Bacteria</taxon>
        <taxon>Pseudomonadati</taxon>
        <taxon>Verrucomicrobiota</taxon>
        <taxon>Verrucomicrobiia</taxon>
        <taxon>Verrucomicrobiales</taxon>
        <taxon>Verrucomicrobiaceae</taxon>
        <taxon>Luteolibacter</taxon>
    </lineage>
</organism>
<dbReference type="Proteomes" id="UP000603141">
    <property type="component" value="Unassembled WGS sequence"/>
</dbReference>
<dbReference type="EMBL" id="JAENIJ010000002">
    <property type="protein sequence ID" value="MBK1881134.1"/>
    <property type="molecule type" value="Genomic_DNA"/>
</dbReference>
<gene>
    <name evidence="2" type="ORF">JIN85_01840</name>
</gene>
<name>A0A934VV34_9BACT</name>
<keyword evidence="1" id="KW-0175">Coiled coil</keyword>
<keyword evidence="3" id="KW-1185">Reference proteome</keyword>
<proteinExistence type="predicted"/>
<sequence length="289" mass="31702">MMNVNRFQALPIALCGALVLVLAMGYQILEMQRMHQSILELSAQLTSHDISKNESGGELLNSIQPGSQDDAMKIMARIDALNEEVSSLRVKLDQAIQSDGRTHMLSREVVGAKKKEQDVSDPLELLLQELGAGNLSSEDAAKWVAGLPPGEEQDKAALAVINYWLESDPSSAAHWAANFGEGNLRDQALRAVSRRWGLEDWNQTSAWLATLPDGEFKDSAIGSFVTSADGKDIALAIEWANQTGNQDDRTKRVQSVAKRWLLEDEAAATKWLQAADLPVSLKQELLGKR</sequence>
<comment type="caution">
    <text evidence="2">The sequence shown here is derived from an EMBL/GenBank/DDBJ whole genome shotgun (WGS) entry which is preliminary data.</text>
</comment>
<protein>
    <submittedName>
        <fullName evidence="2">Uncharacterized protein</fullName>
    </submittedName>
</protein>
<accession>A0A934VV34</accession>
<feature type="coiled-coil region" evidence="1">
    <location>
        <begin position="71"/>
        <end position="98"/>
    </location>
</feature>
<evidence type="ECO:0000313" key="2">
    <source>
        <dbReference type="EMBL" id="MBK1881134.1"/>
    </source>
</evidence>